<evidence type="ECO:0000313" key="2">
    <source>
        <dbReference type="Proteomes" id="UP000760472"/>
    </source>
</evidence>
<organism evidence="1 2">
    <name type="scientific">Amphritea pacifica</name>
    <dbReference type="NCBI Taxonomy" id="2811233"/>
    <lineage>
        <taxon>Bacteria</taxon>
        <taxon>Pseudomonadati</taxon>
        <taxon>Pseudomonadota</taxon>
        <taxon>Gammaproteobacteria</taxon>
        <taxon>Oceanospirillales</taxon>
        <taxon>Oceanospirillaceae</taxon>
        <taxon>Amphritea</taxon>
    </lineage>
</organism>
<reference evidence="1 2" key="1">
    <citation type="submission" date="2021-02" db="EMBL/GenBank/DDBJ databases">
        <title>A novel species of genus Amphritea isolated from a fishpond in China.</title>
        <authorList>
            <person name="Lu H."/>
        </authorList>
    </citation>
    <scope>NUCLEOTIDE SEQUENCE [LARGE SCALE GENOMIC DNA]</scope>
    <source>
        <strain evidence="1 2">RP18W</strain>
    </source>
</reference>
<comment type="caution">
    <text evidence="1">The sequence shown here is derived from an EMBL/GenBank/DDBJ whole genome shotgun (WGS) entry which is preliminary data.</text>
</comment>
<dbReference type="RefSeq" id="WP_205213697.1">
    <property type="nucleotide sequence ID" value="NZ_JAFFZP010000016.1"/>
</dbReference>
<name>A0ABS2W8U9_9GAMM</name>
<sequence length="362" mass="41123">MNLDSEKLDKLINKQYVDLVKTSELHQLSKLFNPSFIKELLELIRPELANRKSYKQSLDIIFCWIDKRPLADFSKQRVKDHNNNIITKKVEIADAAFYFFNENGHYQNGQEQITHGSSLSLLFQAKRSTSVKAPVVPVGKSKAKNNSTAKELALLSSWPKFDLYKTSGNKSPIYVDMEIAYPNGEVPPFAWFGVCPPTKDEAWKSRWMCGPSKLGSMCEHTLGQVLTALLTRSTLGIDRVHSGEEFNFDPTWASGQKLNGESSWDILNNEILFQCKESHLPKSIFTTETKRCVTAKEIIHLDKGFRFALFKTRNYLQYSCGGYNTKIAEYMSENTVPNSFYETALHDGAMPVVIFSIKSMEG</sequence>
<protein>
    <submittedName>
        <fullName evidence="1">Uncharacterized protein</fullName>
    </submittedName>
</protein>
<evidence type="ECO:0000313" key="1">
    <source>
        <dbReference type="EMBL" id="MBN0988003.1"/>
    </source>
</evidence>
<keyword evidence="2" id="KW-1185">Reference proteome</keyword>
<dbReference type="EMBL" id="JAFFZP010000016">
    <property type="protein sequence ID" value="MBN0988003.1"/>
    <property type="molecule type" value="Genomic_DNA"/>
</dbReference>
<accession>A0ABS2W8U9</accession>
<dbReference type="Proteomes" id="UP000760472">
    <property type="component" value="Unassembled WGS sequence"/>
</dbReference>
<proteinExistence type="predicted"/>
<gene>
    <name evidence="1" type="ORF">JW498_11560</name>
</gene>